<keyword evidence="12" id="KW-1185">Reference proteome</keyword>
<dbReference type="GO" id="GO:0043025">
    <property type="term" value="C:neuronal cell body"/>
    <property type="evidence" value="ECO:0007669"/>
    <property type="project" value="Ensembl"/>
</dbReference>
<dbReference type="GO" id="GO:0071314">
    <property type="term" value="P:cellular response to cocaine"/>
    <property type="evidence" value="ECO:0007669"/>
    <property type="project" value="Ensembl"/>
</dbReference>
<dbReference type="PANTHER" id="PTHR15417:SF2">
    <property type="entry name" value="PROTEIN PHOSPHATASE 1 REGULATORY SUBUNIT 1B"/>
    <property type="match status" value="1"/>
</dbReference>
<reference evidence="11" key="1">
    <citation type="submission" date="2019-06" db="EMBL/GenBank/DDBJ databases">
        <title>G10K-VGP Goodes thornscrub tortoise genome, primary haplotype.</title>
        <authorList>
            <person name="Murphy B."/>
            <person name="Edwards T."/>
            <person name="Rhie A."/>
            <person name="Koren S."/>
            <person name="Phillippy A."/>
            <person name="Fedrigo O."/>
            <person name="Haase B."/>
            <person name="Mountcastle J."/>
            <person name="Lewin H."/>
            <person name="Damas J."/>
            <person name="Howe K."/>
            <person name="Formenti G."/>
            <person name="Myers G."/>
            <person name="Durbin R."/>
            <person name="Jarvis E.D."/>
        </authorList>
    </citation>
    <scope>NUCLEOTIDE SEQUENCE [LARGE SCALE GENOMIC DNA]</scope>
</reference>
<evidence type="ECO:0000256" key="1">
    <source>
        <dbReference type="ARBA" id="ARBA00002900"/>
    </source>
</evidence>
<dbReference type="GO" id="GO:0006351">
    <property type="term" value="P:DNA-templated transcription"/>
    <property type="evidence" value="ECO:0007669"/>
    <property type="project" value="Ensembl"/>
</dbReference>
<dbReference type="Pfam" id="PF05395">
    <property type="entry name" value="DARPP-32"/>
    <property type="match status" value="1"/>
</dbReference>
<dbReference type="OrthoDB" id="9946890at2759"/>
<proteinExistence type="inferred from homology"/>
<name>A0A8C4Y4X1_9SAUR</name>
<evidence type="ECO:0000256" key="5">
    <source>
        <dbReference type="ARBA" id="ARBA00022490"/>
    </source>
</evidence>
<dbReference type="GO" id="GO:0007626">
    <property type="term" value="P:locomotory behavior"/>
    <property type="evidence" value="ECO:0007669"/>
    <property type="project" value="Ensembl"/>
</dbReference>
<feature type="region of interest" description="Disordered" evidence="10">
    <location>
        <begin position="1"/>
        <end position="22"/>
    </location>
</feature>
<evidence type="ECO:0000313" key="11">
    <source>
        <dbReference type="Ensembl" id="ENSGEVP00005019970.1"/>
    </source>
</evidence>
<dbReference type="GO" id="GO:0007621">
    <property type="term" value="P:negative regulation of female receptivity"/>
    <property type="evidence" value="ECO:0007669"/>
    <property type="project" value="Ensembl"/>
</dbReference>
<dbReference type="Proteomes" id="UP000694390">
    <property type="component" value="Chromosome 23"/>
</dbReference>
<keyword evidence="5" id="KW-0963">Cytoplasm</keyword>
<reference evidence="11" key="3">
    <citation type="submission" date="2025-09" db="UniProtKB">
        <authorList>
            <consortium name="Ensembl"/>
        </authorList>
    </citation>
    <scope>IDENTIFICATION</scope>
</reference>
<dbReference type="GO" id="GO:0035556">
    <property type="term" value="P:intracellular signal transduction"/>
    <property type="evidence" value="ECO:0007669"/>
    <property type="project" value="TreeGrafter"/>
</dbReference>
<dbReference type="PANTHER" id="PTHR15417">
    <property type="entry name" value="PROTEIN PHOSPHATASE INHIBITOR AND DOPAMINE- AND CAMP-REGULATED NEURONAL PHOSPHOPROTEIN"/>
    <property type="match status" value="1"/>
</dbReference>
<dbReference type="GeneTree" id="ENSGT00730000111283"/>
<evidence type="ECO:0000256" key="7">
    <source>
        <dbReference type="ARBA" id="ARBA00023272"/>
    </source>
</evidence>
<dbReference type="AlphaFoldDB" id="A0A8C4Y4X1"/>
<dbReference type="GO" id="GO:0008542">
    <property type="term" value="P:visual learning"/>
    <property type="evidence" value="ECO:0007669"/>
    <property type="project" value="Ensembl"/>
</dbReference>
<evidence type="ECO:0000256" key="4">
    <source>
        <dbReference type="ARBA" id="ARBA00020090"/>
    </source>
</evidence>
<dbReference type="GO" id="GO:0048148">
    <property type="term" value="P:behavioral response to cocaine"/>
    <property type="evidence" value="ECO:0007669"/>
    <property type="project" value="Ensembl"/>
</dbReference>
<keyword evidence="6" id="KW-0597">Phosphoprotein</keyword>
<dbReference type="GO" id="GO:0005634">
    <property type="term" value="C:nucleus"/>
    <property type="evidence" value="ECO:0007669"/>
    <property type="project" value="Ensembl"/>
</dbReference>
<evidence type="ECO:0000256" key="3">
    <source>
        <dbReference type="ARBA" id="ARBA00007775"/>
    </source>
</evidence>
<sequence>MDPKDRKKIQFSVPAPPGQLDPRAVDMIRRRRPTPAMLFQMSEHSSPGESRTLGEGHLLKTKRTTPCVYTPPSLKGTCAFISSFAKRKPGSSSEIHPCAERQCKVYASPMSHFTHKVYVSLKSCSIPMGCVAFSLPSAQQRVPSSLTHLLVDRHLTGLPSAWGQ</sequence>
<dbReference type="GO" id="GO:0005737">
    <property type="term" value="C:cytoplasm"/>
    <property type="evidence" value="ECO:0007669"/>
    <property type="project" value="UniProtKB-SubCell"/>
</dbReference>
<protein>
    <recommendedName>
        <fullName evidence="4">Protein phosphatase 1 regulatory subunit 1B</fullName>
    </recommendedName>
    <alternativeName>
        <fullName evidence="8">DARPP-32</fullName>
    </alternativeName>
    <alternativeName>
        <fullName evidence="9">Dopamine- and cAMP-regulated neuronal phosphoprotein</fullName>
    </alternativeName>
</protein>
<evidence type="ECO:0000256" key="8">
    <source>
        <dbReference type="ARBA" id="ARBA00029874"/>
    </source>
</evidence>
<dbReference type="GO" id="GO:0043278">
    <property type="term" value="P:response to morphine"/>
    <property type="evidence" value="ECO:0007669"/>
    <property type="project" value="Ensembl"/>
</dbReference>
<organism evidence="11 12">
    <name type="scientific">Gopherus evgoodei</name>
    <name type="common">Goodes thornscrub tortoise</name>
    <dbReference type="NCBI Taxonomy" id="1825980"/>
    <lineage>
        <taxon>Eukaryota</taxon>
        <taxon>Metazoa</taxon>
        <taxon>Chordata</taxon>
        <taxon>Craniata</taxon>
        <taxon>Vertebrata</taxon>
        <taxon>Euteleostomi</taxon>
        <taxon>Archelosauria</taxon>
        <taxon>Testudinata</taxon>
        <taxon>Testudines</taxon>
        <taxon>Cryptodira</taxon>
        <taxon>Durocryptodira</taxon>
        <taxon>Testudinoidea</taxon>
        <taxon>Testudinidae</taxon>
        <taxon>Gopherus</taxon>
    </lineage>
</organism>
<comment type="subcellular location">
    <subcellularLocation>
        <location evidence="2">Cytoplasm</location>
    </subcellularLocation>
</comment>
<keyword evidence="7" id="KW-0650">Protein phosphatase inhibitor</keyword>
<evidence type="ECO:0000256" key="6">
    <source>
        <dbReference type="ARBA" id="ARBA00022553"/>
    </source>
</evidence>
<accession>A0A8C4Y4X1</accession>
<evidence type="ECO:0000256" key="2">
    <source>
        <dbReference type="ARBA" id="ARBA00004496"/>
    </source>
</evidence>
<evidence type="ECO:0000256" key="9">
    <source>
        <dbReference type="ARBA" id="ARBA00030254"/>
    </source>
</evidence>
<dbReference type="InterPro" id="IPR008466">
    <property type="entry name" value="PPP1R1A/B/C"/>
</dbReference>
<comment type="similarity">
    <text evidence="3">Belongs to the protein phosphatase inhibitor 1 family.</text>
</comment>
<evidence type="ECO:0000256" key="10">
    <source>
        <dbReference type="SAM" id="MobiDB-lite"/>
    </source>
</evidence>
<dbReference type="GO" id="GO:0004864">
    <property type="term" value="F:protein phosphatase inhibitor activity"/>
    <property type="evidence" value="ECO:0007669"/>
    <property type="project" value="UniProtKB-KW"/>
</dbReference>
<dbReference type="GO" id="GO:0001975">
    <property type="term" value="P:response to amphetamine"/>
    <property type="evidence" value="ECO:0007669"/>
    <property type="project" value="Ensembl"/>
</dbReference>
<comment type="function">
    <text evidence="1">Inhibitor of protein-phosphatase 1.</text>
</comment>
<evidence type="ECO:0000313" key="12">
    <source>
        <dbReference type="Proteomes" id="UP000694390"/>
    </source>
</evidence>
<gene>
    <name evidence="11" type="primary">PPP1R1B</name>
</gene>
<reference evidence="11" key="2">
    <citation type="submission" date="2025-08" db="UniProtKB">
        <authorList>
            <consortium name="Ensembl"/>
        </authorList>
    </citation>
    <scope>IDENTIFICATION</scope>
</reference>
<dbReference type="Ensembl" id="ENSGEVT00005020977.1">
    <property type="protein sequence ID" value="ENSGEVP00005019970.1"/>
    <property type="gene ID" value="ENSGEVG00005014158.1"/>
</dbReference>